<feature type="domain" description="SP-RING-type" evidence="12">
    <location>
        <begin position="297"/>
        <end position="382"/>
    </location>
</feature>
<feature type="domain" description="U-box" evidence="13">
    <location>
        <begin position="306"/>
        <end position="388"/>
    </location>
</feature>
<organism evidence="14 15">
    <name type="scientific">Ectocarpus siliculosus</name>
    <name type="common">Brown alga</name>
    <name type="synonym">Conferva siliculosa</name>
    <dbReference type="NCBI Taxonomy" id="2880"/>
    <lineage>
        <taxon>Eukaryota</taxon>
        <taxon>Sar</taxon>
        <taxon>Stramenopiles</taxon>
        <taxon>Ochrophyta</taxon>
        <taxon>PX clade</taxon>
        <taxon>Phaeophyceae</taxon>
        <taxon>Ectocarpales</taxon>
        <taxon>Ectocarpaceae</taxon>
        <taxon>Ectocarpus</taxon>
    </lineage>
</organism>
<keyword evidence="4" id="KW-0808">Transferase</keyword>
<dbReference type="GO" id="GO:0004842">
    <property type="term" value="F:ubiquitin-protein transferase activity"/>
    <property type="evidence" value="ECO:0007669"/>
    <property type="project" value="InterPro"/>
</dbReference>
<dbReference type="Proteomes" id="UP000002630">
    <property type="component" value="Unassembled WGS sequence"/>
</dbReference>
<protein>
    <recommendedName>
        <fullName evidence="16">SP-RING-type domain-containing protein</fullName>
    </recommendedName>
</protein>
<feature type="compositionally biased region" description="Basic and acidic residues" evidence="11">
    <location>
        <begin position="51"/>
        <end position="64"/>
    </location>
</feature>
<dbReference type="EMBL" id="FN649760">
    <property type="protein sequence ID" value="CBN80115.1"/>
    <property type="molecule type" value="Genomic_DNA"/>
</dbReference>
<evidence type="ECO:0000259" key="12">
    <source>
        <dbReference type="PROSITE" id="PS51044"/>
    </source>
</evidence>
<evidence type="ECO:0000313" key="14">
    <source>
        <dbReference type="EMBL" id="CBN80115.1"/>
    </source>
</evidence>
<keyword evidence="8" id="KW-0862">Zinc</keyword>
<keyword evidence="9" id="KW-0539">Nucleus</keyword>
<evidence type="ECO:0000313" key="15">
    <source>
        <dbReference type="Proteomes" id="UP000002630"/>
    </source>
</evidence>
<keyword evidence="15" id="KW-1185">Reference proteome</keyword>
<evidence type="ECO:0000256" key="6">
    <source>
        <dbReference type="ARBA" id="ARBA00022771"/>
    </source>
</evidence>
<dbReference type="OrthoDB" id="26899at2759"/>
<dbReference type="AlphaFoldDB" id="D8LKY2"/>
<dbReference type="SUPFAM" id="SSF57850">
    <property type="entry name" value="RING/U-box"/>
    <property type="match status" value="1"/>
</dbReference>
<evidence type="ECO:0000256" key="3">
    <source>
        <dbReference type="ARBA" id="ARBA00008212"/>
    </source>
</evidence>
<evidence type="ECO:0000256" key="1">
    <source>
        <dbReference type="ARBA" id="ARBA00004123"/>
    </source>
</evidence>
<evidence type="ECO:0000256" key="8">
    <source>
        <dbReference type="ARBA" id="ARBA00022833"/>
    </source>
</evidence>
<comment type="pathway">
    <text evidence="2">Protein modification; protein sumoylation.</text>
</comment>
<sequence>MEPKPGIALQTFIFNYKQNAALRQGTGKHEPFQRTFLVAICRKLKATPPQRGREKAPTGREGKAQPHPPQYLCKDTRHTLVVVGTSTSESLSLLDISSLQTIAVRPRLDARTRLSFQTSWTPVDSRQQIPVPNKKMPPYRGGRGGGAAGGVLSRGAVQQDNQMKEILDDITAGTKELAGTVGMQENSGLDKEVHQKLAEQVQQLAAQNAKLEIKRAATASAMKTLAAEVDKKTAGGAAAAAAAAADDPPPEEMDMAYFLESMTSKLSSAMEGADEKALESKEYKDLMKMIVATAMDDDDDIIVPNDNRVSLKCPLTSSTFVDPVKNKVCGHTYGKKAILNHIRVAKNDGGVSCPVAGCSNKVVKADLVPDKDMMRRLKIEENTQHTQTAQDAEDVEDDDVAESFI</sequence>
<evidence type="ECO:0000256" key="7">
    <source>
        <dbReference type="ARBA" id="ARBA00022786"/>
    </source>
</evidence>
<comment type="subcellular location">
    <subcellularLocation>
        <location evidence="1">Nucleus</location>
    </subcellularLocation>
</comment>
<reference evidence="14 15" key="1">
    <citation type="journal article" date="2010" name="Nature">
        <title>The Ectocarpus genome and the independent evolution of multicellularity in brown algae.</title>
        <authorList>
            <person name="Cock J.M."/>
            <person name="Sterck L."/>
            <person name="Rouze P."/>
            <person name="Scornet D."/>
            <person name="Allen A.E."/>
            <person name="Amoutzias G."/>
            <person name="Anthouard V."/>
            <person name="Artiguenave F."/>
            <person name="Aury J.M."/>
            <person name="Badger J.H."/>
            <person name="Beszteri B."/>
            <person name="Billiau K."/>
            <person name="Bonnet E."/>
            <person name="Bothwell J.H."/>
            <person name="Bowler C."/>
            <person name="Boyen C."/>
            <person name="Brownlee C."/>
            <person name="Carrano C.J."/>
            <person name="Charrier B."/>
            <person name="Cho G.Y."/>
            <person name="Coelho S.M."/>
            <person name="Collen J."/>
            <person name="Corre E."/>
            <person name="Da Silva C."/>
            <person name="Delage L."/>
            <person name="Delaroque N."/>
            <person name="Dittami S.M."/>
            <person name="Doulbeau S."/>
            <person name="Elias M."/>
            <person name="Farnham G."/>
            <person name="Gachon C.M."/>
            <person name="Gschloessl B."/>
            <person name="Heesch S."/>
            <person name="Jabbari K."/>
            <person name="Jubin C."/>
            <person name="Kawai H."/>
            <person name="Kimura K."/>
            <person name="Kloareg B."/>
            <person name="Kupper F.C."/>
            <person name="Lang D."/>
            <person name="Le Bail A."/>
            <person name="Leblanc C."/>
            <person name="Lerouge P."/>
            <person name="Lohr M."/>
            <person name="Lopez P.J."/>
            <person name="Martens C."/>
            <person name="Maumus F."/>
            <person name="Michel G."/>
            <person name="Miranda-Saavedra D."/>
            <person name="Morales J."/>
            <person name="Moreau H."/>
            <person name="Motomura T."/>
            <person name="Nagasato C."/>
            <person name="Napoli C.A."/>
            <person name="Nelson D.R."/>
            <person name="Nyvall-Collen P."/>
            <person name="Peters A.F."/>
            <person name="Pommier C."/>
            <person name="Potin P."/>
            <person name="Poulain J."/>
            <person name="Quesneville H."/>
            <person name="Read B."/>
            <person name="Rensing S.A."/>
            <person name="Ritter A."/>
            <person name="Rousvoal S."/>
            <person name="Samanta M."/>
            <person name="Samson G."/>
            <person name="Schroeder D.C."/>
            <person name="Segurens B."/>
            <person name="Strittmatter M."/>
            <person name="Tonon T."/>
            <person name="Tregear J.W."/>
            <person name="Valentin K."/>
            <person name="von Dassow P."/>
            <person name="Yamagishi T."/>
            <person name="Van de Peer Y."/>
            <person name="Wincker P."/>
        </authorList>
    </citation>
    <scope>NUCLEOTIDE SEQUENCE [LARGE SCALE GENOMIC DNA]</scope>
    <source>
        <strain evidence="15">Ec32 / CCAP1310/4</strain>
    </source>
</reference>
<dbReference type="GO" id="GO:0000724">
    <property type="term" value="P:double-strand break repair via homologous recombination"/>
    <property type="evidence" value="ECO:0007669"/>
    <property type="project" value="InterPro"/>
</dbReference>
<dbReference type="GO" id="GO:0016925">
    <property type="term" value="P:protein sumoylation"/>
    <property type="evidence" value="ECO:0007669"/>
    <property type="project" value="UniProtKB-UniPathway"/>
</dbReference>
<feature type="region of interest" description="Disordered" evidence="11">
    <location>
        <begin position="381"/>
        <end position="405"/>
    </location>
</feature>
<dbReference type="InterPro" id="IPR003613">
    <property type="entry name" value="Ubox_domain"/>
</dbReference>
<dbReference type="GO" id="GO:0008270">
    <property type="term" value="F:zinc ion binding"/>
    <property type="evidence" value="ECO:0007669"/>
    <property type="project" value="UniProtKB-KW"/>
</dbReference>
<dbReference type="GO" id="GO:0061665">
    <property type="term" value="F:SUMO ligase activity"/>
    <property type="evidence" value="ECO:0007669"/>
    <property type="project" value="TreeGrafter"/>
</dbReference>
<dbReference type="eggNOG" id="KOG2979">
    <property type="taxonomic scope" value="Eukaryota"/>
</dbReference>
<evidence type="ECO:0000256" key="10">
    <source>
        <dbReference type="PROSITE-ProRule" id="PRU00452"/>
    </source>
</evidence>
<dbReference type="GO" id="GO:0005634">
    <property type="term" value="C:nucleus"/>
    <property type="evidence" value="ECO:0007669"/>
    <property type="project" value="UniProtKB-SubCell"/>
</dbReference>
<feature type="compositionally biased region" description="Acidic residues" evidence="11">
    <location>
        <begin position="391"/>
        <end position="405"/>
    </location>
</feature>
<comment type="similarity">
    <text evidence="3">Belongs to the NSE2 family.</text>
</comment>
<dbReference type="GO" id="GO:0030915">
    <property type="term" value="C:Smc5-Smc6 complex"/>
    <property type="evidence" value="ECO:0007669"/>
    <property type="project" value="InterPro"/>
</dbReference>
<dbReference type="Gene3D" id="3.30.40.10">
    <property type="entry name" value="Zinc/RING finger domain, C3HC4 (zinc finger)"/>
    <property type="match status" value="1"/>
</dbReference>
<name>D8LKY2_ECTSI</name>
<dbReference type="GO" id="GO:0016567">
    <property type="term" value="P:protein ubiquitination"/>
    <property type="evidence" value="ECO:0007669"/>
    <property type="project" value="InterPro"/>
</dbReference>
<keyword evidence="6 10" id="KW-0863">Zinc-finger</keyword>
<dbReference type="PROSITE" id="PS51044">
    <property type="entry name" value="ZF_SP_RING"/>
    <property type="match status" value="1"/>
</dbReference>
<gene>
    <name evidence="14" type="ORF">Esi_0031_0122</name>
</gene>
<proteinExistence type="inferred from homology"/>
<evidence type="ECO:0000256" key="9">
    <source>
        <dbReference type="ARBA" id="ARBA00023242"/>
    </source>
</evidence>
<dbReference type="PANTHER" id="PTHR21330">
    <property type="entry name" value="E3 SUMO-PROTEIN LIGASE NSE2"/>
    <property type="match status" value="1"/>
</dbReference>
<evidence type="ECO:0000256" key="11">
    <source>
        <dbReference type="SAM" id="MobiDB-lite"/>
    </source>
</evidence>
<evidence type="ECO:0000256" key="2">
    <source>
        <dbReference type="ARBA" id="ARBA00004718"/>
    </source>
</evidence>
<dbReference type="InterPro" id="IPR026846">
    <property type="entry name" value="Nse2(Mms21)"/>
</dbReference>
<keyword evidence="5" id="KW-0479">Metal-binding</keyword>
<feature type="region of interest" description="Disordered" evidence="11">
    <location>
        <begin position="47"/>
        <end position="71"/>
    </location>
</feature>
<dbReference type="PROSITE" id="PS51698">
    <property type="entry name" value="U_BOX"/>
    <property type="match status" value="1"/>
</dbReference>
<dbReference type="InterPro" id="IPR013083">
    <property type="entry name" value="Znf_RING/FYVE/PHD"/>
</dbReference>
<evidence type="ECO:0000256" key="4">
    <source>
        <dbReference type="ARBA" id="ARBA00022679"/>
    </source>
</evidence>
<evidence type="ECO:0000256" key="5">
    <source>
        <dbReference type="ARBA" id="ARBA00022723"/>
    </source>
</evidence>
<dbReference type="PANTHER" id="PTHR21330:SF1">
    <property type="entry name" value="E3 SUMO-PROTEIN LIGASE NSE2"/>
    <property type="match status" value="1"/>
</dbReference>
<accession>D8LKY2</accession>
<keyword evidence="7" id="KW-0833">Ubl conjugation pathway</keyword>
<dbReference type="CDD" id="cd16651">
    <property type="entry name" value="SPL-RING_NSE2"/>
    <property type="match status" value="1"/>
</dbReference>
<evidence type="ECO:0000259" key="13">
    <source>
        <dbReference type="PROSITE" id="PS51698"/>
    </source>
</evidence>
<dbReference type="Pfam" id="PF11789">
    <property type="entry name" value="zf-Nse"/>
    <property type="match status" value="1"/>
</dbReference>
<dbReference type="UniPathway" id="UPA00886"/>
<evidence type="ECO:0008006" key="16">
    <source>
        <dbReference type="Google" id="ProtNLM"/>
    </source>
</evidence>
<dbReference type="InterPro" id="IPR004181">
    <property type="entry name" value="Znf_MIZ"/>
</dbReference>
<dbReference type="InParanoid" id="D8LKY2"/>
<dbReference type="STRING" id="2880.D8LKY2"/>